<dbReference type="InterPro" id="IPR002676">
    <property type="entry name" value="RimM_N"/>
</dbReference>
<comment type="subcellular location">
    <subcellularLocation>
        <location evidence="5">Cytoplasm</location>
    </subcellularLocation>
</comment>
<comment type="caution">
    <text evidence="8">The sequence shown here is derived from an EMBL/GenBank/DDBJ whole genome shotgun (WGS) entry which is preliminary data.</text>
</comment>
<dbReference type="PANTHER" id="PTHR33692">
    <property type="entry name" value="RIBOSOME MATURATION FACTOR RIMM"/>
    <property type="match status" value="1"/>
</dbReference>
<dbReference type="Proteomes" id="UP000824072">
    <property type="component" value="Unassembled WGS sequence"/>
</dbReference>
<keyword evidence="3 5" id="KW-0698">rRNA processing</keyword>
<evidence type="ECO:0000256" key="1">
    <source>
        <dbReference type="ARBA" id="ARBA00022490"/>
    </source>
</evidence>
<dbReference type="InterPro" id="IPR011033">
    <property type="entry name" value="PRC_barrel-like_sf"/>
</dbReference>
<dbReference type="Pfam" id="PF24986">
    <property type="entry name" value="PRC_RimM"/>
    <property type="match status" value="1"/>
</dbReference>
<keyword evidence="4 5" id="KW-0143">Chaperone</keyword>
<dbReference type="GO" id="GO:0006364">
    <property type="term" value="P:rRNA processing"/>
    <property type="evidence" value="ECO:0007669"/>
    <property type="project" value="UniProtKB-UniRule"/>
</dbReference>
<dbReference type="GO" id="GO:0005840">
    <property type="term" value="C:ribosome"/>
    <property type="evidence" value="ECO:0007669"/>
    <property type="project" value="InterPro"/>
</dbReference>
<keyword evidence="1 5" id="KW-0963">Cytoplasm</keyword>
<sequence length="174" mass="19523">MQQYLMIGEIVRPQGIRGEVKLRPVTCDPGRFEGLEAAFFKRGEAFVPVRFRVNRIQPDAVYLSVEGVTDRNQAEKLRGEFLYVDRAHAVQLDADSNFLCDLIGLRGRDDSGRDLGRLDEVLQPGGNDVYVFHGPMGEVLVPAIKSVVCKVDLEKGEMLLDSKRLQEVAVFDED</sequence>
<dbReference type="GO" id="GO:0005737">
    <property type="term" value="C:cytoplasm"/>
    <property type="evidence" value="ECO:0007669"/>
    <property type="project" value="UniProtKB-SubCell"/>
</dbReference>
<evidence type="ECO:0000313" key="8">
    <source>
        <dbReference type="EMBL" id="HIU34089.1"/>
    </source>
</evidence>
<evidence type="ECO:0000259" key="7">
    <source>
        <dbReference type="Pfam" id="PF24986"/>
    </source>
</evidence>
<evidence type="ECO:0000256" key="2">
    <source>
        <dbReference type="ARBA" id="ARBA00022517"/>
    </source>
</evidence>
<feature type="domain" description="Ribosome maturation factor RimM PRC barrel" evidence="7">
    <location>
        <begin position="101"/>
        <end position="161"/>
    </location>
</feature>
<name>A0A9D1LBY1_9FIRM</name>
<dbReference type="InterPro" id="IPR011961">
    <property type="entry name" value="RimM"/>
</dbReference>
<reference evidence="8" key="1">
    <citation type="submission" date="2020-10" db="EMBL/GenBank/DDBJ databases">
        <authorList>
            <person name="Gilroy R."/>
        </authorList>
    </citation>
    <scope>NUCLEOTIDE SEQUENCE</scope>
    <source>
        <strain evidence="8">ChiHcec3-11533</strain>
    </source>
</reference>
<dbReference type="NCBIfam" id="TIGR02273">
    <property type="entry name" value="16S_RimM"/>
    <property type="match status" value="1"/>
</dbReference>
<dbReference type="InterPro" id="IPR036976">
    <property type="entry name" value="RimM_N_sf"/>
</dbReference>
<reference evidence="8" key="2">
    <citation type="journal article" date="2021" name="PeerJ">
        <title>Extensive microbial diversity within the chicken gut microbiome revealed by metagenomics and culture.</title>
        <authorList>
            <person name="Gilroy R."/>
            <person name="Ravi A."/>
            <person name="Getino M."/>
            <person name="Pursley I."/>
            <person name="Horton D.L."/>
            <person name="Alikhan N.F."/>
            <person name="Baker D."/>
            <person name="Gharbi K."/>
            <person name="Hall N."/>
            <person name="Watson M."/>
            <person name="Adriaenssens E.M."/>
            <person name="Foster-Nyarko E."/>
            <person name="Jarju S."/>
            <person name="Secka A."/>
            <person name="Antonio M."/>
            <person name="Oren A."/>
            <person name="Chaudhuri R.R."/>
            <person name="La Ragione R."/>
            <person name="Hildebrand F."/>
            <person name="Pallen M.J."/>
        </authorList>
    </citation>
    <scope>NUCLEOTIDE SEQUENCE</scope>
    <source>
        <strain evidence="8">ChiHcec3-11533</strain>
    </source>
</reference>
<gene>
    <name evidence="5 8" type="primary">rimM</name>
    <name evidence="8" type="ORF">IAB02_05950</name>
</gene>
<evidence type="ECO:0000256" key="4">
    <source>
        <dbReference type="ARBA" id="ARBA00023186"/>
    </source>
</evidence>
<dbReference type="InterPro" id="IPR056792">
    <property type="entry name" value="PRC_RimM"/>
</dbReference>
<keyword evidence="2 5" id="KW-0690">Ribosome biogenesis</keyword>
<comment type="similarity">
    <text evidence="5">Belongs to the RimM family.</text>
</comment>
<dbReference type="EMBL" id="DVMU01000132">
    <property type="protein sequence ID" value="HIU34089.1"/>
    <property type="molecule type" value="Genomic_DNA"/>
</dbReference>
<dbReference type="Gene3D" id="2.30.30.240">
    <property type="entry name" value="PRC-barrel domain"/>
    <property type="match status" value="1"/>
</dbReference>
<evidence type="ECO:0000256" key="3">
    <source>
        <dbReference type="ARBA" id="ARBA00022552"/>
    </source>
</evidence>
<comment type="domain">
    <text evidence="5">The PRC barrel domain binds ribosomal protein uS19.</text>
</comment>
<evidence type="ECO:0000256" key="5">
    <source>
        <dbReference type="HAMAP-Rule" id="MF_00014"/>
    </source>
</evidence>
<dbReference type="Gene3D" id="2.40.30.60">
    <property type="entry name" value="RimM"/>
    <property type="match status" value="1"/>
</dbReference>
<organism evidence="8 9">
    <name type="scientific">Candidatus Pullichristensenella excrementigallinarum</name>
    <dbReference type="NCBI Taxonomy" id="2840907"/>
    <lineage>
        <taxon>Bacteria</taxon>
        <taxon>Bacillati</taxon>
        <taxon>Bacillota</taxon>
        <taxon>Clostridia</taxon>
        <taxon>Candidatus Pullichristensenella</taxon>
    </lineage>
</organism>
<comment type="subunit">
    <text evidence="5">Binds ribosomal protein uS19.</text>
</comment>
<dbReference type="HAMAP" id="MF_00014">
    <property type="entry name" value="Ribosome_mat_RimM"/>
    <property type="match status" value="1"/>
</dbReference>
<accession>A0A9D1LBY1</accession>
<feature type="domain" description="RimM N-terminal" evidence="6">
    <location>
        <begin position="7"/>
        <end position="87"/>
    </location>
</feature>
<dbReference type="SUPFAM" id="SSF50346">
    <property type="entry name" value="PRC-barrel domain"/>
    <property type="match status" value="1"/>
</dbReference>
<dbReference type="PANTHER" id="PTHR33692:SF1">
    <property type="entry name" value="RIBOSOME MATURATION FACTOR RIMM"/>
    <property type="match status" value="1"/>
</dbReference>
<comment type="function">
    <text evidence="5">An accessory protein needed during the final step in the assembly of 30S ribosomal subunit, possibly for assembly of the head region. Essential for efficient processing of 16S rRNA. May be needed both before and after RbfA during the maturation of 16S rRNA. It has affinity for free ribosomal 30S subunits but not for 70S ribosomes.</text>
</comment>
<dbReference type="Pfam" id="PF01782">
    <property type="entry name" value="RimM"/>
    <property type="match status" value="1"/>
</dbReference>
<proteinExistence type="inferred from homology"/>
<evidence type="ECO:0000259" key="6">
    <source>
        <dbReference type="Pfam" id="PF01782"/>
    </source>
</evidence>
<dbReference type="SUPFAM" id="SSF50447">
    <property type="entry name" value="Translation proteins"/>
    <property type="match status" value="1"/>
</dbReference>
<dbReference type="GO" id="GO:0043022">
    <property type="term" value="F:ribosome binding"/>
    <property type="evidence" value="ECO:0007669"/>
    <property type="project" value="InterPro"/>
</dbReference>
<dbReference type="AlphaFoldDB" id="A0A9D1LBY1"/>
<dbReference type="GO" id="GO:0042274">
    <property type="term" value="P:ribosomal small subunit biogenesis"/>
    <property type="evidence" value="ECO:0007669"/>
    <property type="project" value="UniProtKB-UniRule"/>
</dbReference>
<evidence type="ECO:0000313" key="9">
    <source>
        <dbReference type="Proteomes" id="UP000824072"/>
    </source>
</evidence>
<protein>
    <recommendedName>
        <fullName evidence="5">Ribosome maturation factor RimM</fullName>
    </recommendedName>
</protein>
<dbReference type="InterPro" id="IPR009000">
    <property type="entry name" value="Transl_B-barrel_sf"/>
</dbReference>